<sequence length="58" mass="6564">MVIFATPTLSMMFYRILAKINKAVLPSFTKKGLDPAKASKLQLAIIGWRYYVTTRALD</sequence>
<accession>A0ABT0PMP6</accession>
<dbReference type="Proteomes" id="UP001203607">
    <property type="component" value="Unassembled WGS sequence"/>
</dbReference>
<proteinExistence type="predicted"/>
<dbReference type="RefSeq" id="WP_249655829.1">
    <property type="nucleotide sequence ID" value="NZ_JAMFMA010000001.1"/>
</dbReference>
<organism evidence="1 2">
    <name type="scientific">Flagellimonas spongiicola</name>
    <dbReference type="NCBI Taxonomy" id="2942208"/>
    <lineage>
        <taxon>Bacteria</taxon>
        <taxon>Pseudomonadati</taxon>
        <taxon>Bacteroidota</taxon>
        <taxon>Flavobacteriia</taxon>
        <taxon>Flavobacteriales</taxon>
        <taxon>Flavobacteriaceae</taxon>
        <taxon>Flagellimonas</taxon>
    </lineage>
</organism>
<dbReference type="EMBL" id="JAMFMA010000001">
    <property type="protein sequence ID" value="MCL6272643.1"/>
    <property type="molecule type" value="Genomic_DNA"/>
</dbReference>
<comment type="caution">
    <text evidence="1">The sequence shown here is derived from an EMBL/GenBank/DDBJ whole genome shotgun (WGS) entry which is preliminary data.</text>
</comment>
<protein>
    <submittedName>
        <fullName evidence="1">SsrA-binding protein</fullName>
    </submittedName>
</protein>
<keyword evidence="2" id="KW-1185">Reference proteome</keyword>
<gene>
    <name evidence="1" type="ORF">M3P19_01420</name>
</gene>
<name>A0ABT0PMP6_9FLAO</name>
<evidence type="ECO:0000313" key="1">
    <source>
        <dbReference type="EMBL" id="MCL6272643.1"/>
    </source>
</evidence>
<evidence type="ECO:0000313" key="2">
    <source>
        <dbReference type="Proteomes" id="UP001203607"/>
    </source>
</evidence>
<reference evidence="1 2" key="1">
    <citation type="submission" date="2022-05" db="EMBL/GenBank/DDBJ databases">
        <authorList>
            <person name="Park J.-S."/>
        </authorList>
    </citation>
    <scope>NUCLEOTIDE SEQUENCE [LARGE SCALE GENOMIC DNA]</scope>
    <source>
        <strain evidence="1 2">2012CJ35-5</strain>
    </source>
</reference>